<protein>
    <submittedName>
        <fullName evidence="9">Major facilitator transporter</fullName>
    </submittedName>
</protein>
<reference evidence="9 10" key="1">
    <citation type="submission" date="2014-12" db="EMBL/GenBank/DDBJ databases">
        <title>16Stimator: statistical estimation of ribosomal gene copy numbers from draft genome assemblies.</title>
        <authorList>
            <person name="Perisin M.A."/>
            <person name="Vetter M."/>
            <person name="Gilbert J.A."/>
            <person name="Bergelson J."/>
        </authorList>
    </citation>
    <scope>NUCLEOTIDE SEQUENCE [LARGE SCALE GENOMIC DNA]</scope>
    <source>
        <strain evidence="9 10">MEJ086</strain>
    </source>
</reference>
<comment type="caution">
    <text evidence="9">The sequence shown here is derived from an EMBL/GenBank/DDBJ whole genome shotgun (WGS) entry which is preliminary data.</text>
</comment>
<evidence type="ECO:0000259" key="8">
    <source>
        <dbReference type="PROSITE" id="PS50850"/>
    </source>
</evidence>
<dbReference type="OrthoDB" id="3285778at2"/>
<gene>
    <name evidence="9" type="ORF">RU08_04170</name>
</gene>
<dbReference type="EMBL" id="JXQW01000007">
    <property type="protein sequence ID" value="KIQ04837.1"/>
    <property type="molecule type" value="Genomic_DNA"/>
</dbReference>
<evidence type="ECO:0000256" key="7">
    <source>
        <dbReference type="SAM" id="Phobius"/>
    </source>
</evidence>
<keyword evidence="6 7" id="KW-0472">Membrane</keyword>
<dbReference type="InterPro" id="IPR036259">
    <property type="entry name" value="MFS_trans_sf"/>
</dbReference>
<proteinExistence type="predicted"/>
<dbReference type="SUPFAM" id="SSF103473">
    <property type="entry name" value="MFS general substrate transporter"/>
    <property type="match status" value="1"/>
</dbReference>
<feature type="transmembrane region" description="Helical" evidence="7">
    <location>
        <begin position="210"/>
        <end position="230"/>
    </location>
</feature>
<evidence type="ECO:0000256" key="5">
    <source>
        <dbReference type="ARBA" id="ARBA00022989"/>
    </source>
</evidence>
<feature type="transmembrane region" description="Helical" evidence="7">
    <location>
        <begin position="104"/>
        <end position="128"/>
    </location>
</feature>
<feature type="transmembrane region" description="Helical" evidence="7">
    <location>
        <begin position="81"/>
        <end position="98"/>
    </location>
</feature>
<dbReference type="RefSeq" id="WP_042552552.1">
    <property type="nucleotide sequence ID" value="NZ_JXQW01000007.1"/>
</dbReference>
<dbReference type="AlphaFoldDB" id="A0A0D0JFX9"/>
<dbReference type="PANTHER" id="PTHR23517:SF2">
    <property type="entry name" value="MULTIDRUG RESISTANCE PROTEIN MDTH"/>
    <property type="match status" value="1"/>
</dbReference>
<dbReference type="GO" id="GO:0022857">
    <property type="term" value="F:transmembrane transporter activity"/>
    <property type="evidence" value="ECO:0007669"/>
    <property type="project" value="InterPro"/>
</dbReference>
<dbReference type="Proteomes" id="UP000032068">
    <property type="component" value="Unassembled WGS sequence"/>
</dbReference>
<feature type="transmembrane region" description="Helical" evidence="7">
    <location>
        <begin position="343"/>
        <end position="365"/>
    </location>
</feature>
<name>A0A0D0JFX9_9PSED</name>
<dbReference type="Gene3D" id="1.20.1250.20">
    <property type="entry name" value="MFS general substrate transporter like domains"/>
    <property type="match status" value="1"/>
</dbReference>
<evidence type="ECO:0000256" key="6">
    <source>
        <dbReference type="ARBA" id="ARBA00023136"/>
    </source>
</evidence>
<feature type="domain" description="Major facilitator superfamily (MFS) profile" evidence="8">
    <location>
        <begin position="14"/>
        <end position="407"/>
    </location>
</feature>
<dbReference type="InterPro" id="IPR020846">
    <property type="entry name" value="MFS_dom"/>
</dbReference>
<dbReference type="InterPro" id="IPR011701">
    <property type="entry name" value="MFS"/>
</dbReference>
<evidence type="ECO:0000256" key="2">
    <source>
        <dbReference type="ARBA" id="ARBA00022448"/>
    </source>
</evidence>
<evidence type="ECO:0000256" key="1">
    <source>
        <dbReference type="ARBA" id="ARBA00004651"/>
    </source>
</evidence>
<evidence type="ECO:0000256" key="3">
    <source>
        <dbReference type="ARBA" id="ARBA00022475"/>
    </source>
</evidence>
<evidence type="ECO:0000256" key="4">
    <source>
        <dbReference type="ARBA" id="ARBA00022692"/>
    </source>
</evidence>
<keyword evidence="5 7" id="KW-1133">Transmembrane helix</keyword>
<dbReference type="PROSITE" id="PS50850">
    <property type="entry name" value="MFS"/>
    <property type="match status" value="1"/>
</dbReference>
<dbReference type="InterPro" id="IPR050171">
    <property type="entry name" value="MFS_Transporters"/>
</dbReference>
<feature type="transmembrane region" description="Helical" evidence="7">
    <location>
        <begin position="308"/>
        <end position="331"/>
    </location>
</feature>
<accession>A0A0D0JFX9</accession>
<dbReference type="GO" id="GO:0005886">
    <property type="term" value="C:plasma membrane"/>
    <property type="evidence" value="ECO:0007669"/>
    <property type="project" value="UniProtKB-SubCell"/>
</dbReference>
<evidence type="ECO:0000313" key="10">
    <source>
        <dbReference type="Proteomes" id="UP000032068"/>
    </source>
</evidence>
<feature type="transmembrane region" description="Helical" evidence="7">
    <location>
        <begin position="284"/>
        <end position="302"/>
    </location>
</feature>
<organism evidence="9 10">
    <name type="scientific">Pseudomonas fulva</name>
    <dbReference type="NCBI Taxonomy" id="47880"/>
    <lineage>
        <taxon>Bacteria</taxon>
        <taxon>Pseudomonadati</taxon>
        <taxon>Pseudomonadota</taxon>
        <taxon>Gammaproteobacteria</taxon>
        <taxon>Pseudomonadales</taxon>
        <taxon>Pseudomonadaceae</taxon>
        <taxon>Pseudomonas</taxon>
    </lineage>
</organism>
<feature type="transmembrane region" description="Helical" evidence="7">
    <location>
        <begin position="40"/>
        <end position="60"/>
    </location>
</feature>
<dbReference type="Pfam" id="PF07690">
    <property type="entry name" value="MFS_1"/>
    <property type="match status" value="1"/>
</dbReference>
<keyword evidence="3" id="KW-1003">Cell membrane</keyword>
<comment type="subcellular location">
    <subcellularLocation>
        <location evidence="1">Cell membrane</location>
        <topology evidence="1">Multi-pass membrane protein</topology>
    </subcellularLocation>
</comment>
<feature type="transmembrane region" description="Helical" evidence="7">
    <location>
        <begin position="377"/>
        <end position="394"/>
    </location>
</feature>
<keyword evidence="4 7" id="KW-0812">Transmembrane</keyword>
<evidence type="ECO:0000313" key="9">
    <source>
        <dbReference type="EMBL" id="KIQ04837.1"/>
    </source>
</evidence>
<dbReference type="PANTHER" id="PTHR23517">
    <property type="entry name" value="RESISTANCE PROTEIN MDTM, PUTATIVE-RELATED-RELATED"/>
    <property type="match status" value="1"/>
</dbReference>
<sequence>MSRVLGTFASLSPAARVLVLNSLAFNFGFYMLVPYLAGHLSESLGLAGWAVGLVLGIRVFSQQGLFLFGGLLGDRIGYRRAILIGCLVRCVGFAVLGFSESLAILLLAACVSGFAGALFTPCAQAYLADECQDMQQRKRAFALQNMASTAGMLLGPLAGLLLIGIDFAVSGSVAAGLFLLMTLVQWRFLPSKELVSGDEPVTMLRQCLDMLQQWSFLRFALLAAAYPLLFHPLYLAIPAYSHAHGGGQAWITRVFVITALVGVLLQMPISALRQRWLSEGQGMGLGLALMAVSYALLAEPFASLLSPYWAVLLMAALLSLGSLLVLPLLSAHVPHYARRGQLAAYYGFFAGVGGLAALFGNVLIGRLLPAEQAPPQVLWWALVGIGLAAAFGLARHMAGLSRNSAQP</sequence>
<feature type="transmembrane region" description="Helical" evidence="7">
    <location>
        <begin position="169"/>
        <end position="189"/>
    </location>
</feature>
<feature type="transmembrane region" description="Helical" evidence="7">
    <location>
        <begin position="250"/>
        <end position="272"/>
    </location>
</feature>
<keyword evidence="2" id="KW-0813">Transport</keyword>